<dbReference type="Proteomes" id="UP000054549">
    <property type="component" value="Unassembled WGS sequence"/>
</dbReference>
<dbReference type="EMBL" id="KN818255">
    <property type="protein sequence ID" value="KIL63843.1"/>
    <property type="molecule type" value="Genomic_DNA"/>
</dbReference>
<dbReference type="OrthoDB" id="3261737at2759"/>
<accession>A0A0C2X543</accession>
<dbReference type="InParanoid" id="A0A0C2X543"/>
<evidence type="ECO:0000313" key="1">
    <source>
        <dbReference type="EMBL" id="KIL63843.1"/>
    </source>
</evidence>
<gene>
    <name evidence="1" type="ORF">M378DRAFT_651033</name>
</gene>
<reference evidence="1 2" key="1">
    <citation type="submission" date="2014-04" db="EMBL/GenBank/DDBJ databases">
        <title>Evolutionary Origins and Diversification of the Mycorrhizal Mutualists.</title>
        <authorList>
            <consortium name="DOE Joint Genome Institute"/>
            <consortium name="Mycorrhizal Genomics Consortium"/>
            <person name="Kohler A."/>
            <person name="Kuo A."/>
            <person name="Nagy L.G."/>
            <person name="Floudas D."/>
            <person name="Copeland A."/>
            <person name="Barry K.W."/>
            <person name="Cichocki N."/>
            <person name="Veneault-Fourrey C."/>
            <person name="LaButti K."/>
            <person name="Lindquist E.A."/>
            <person name="Lipzen A."/>
            <person name="Lundell T."/>
            <person name="Morin E."/>
            <person name="Murat C."/>
            <person name="Riley R."/>
            <person name="Ohm R."/>
            <person name="Sun H."/>
            <person name="Tunlid A."/>
            <person name="Henrissat B."/>
            <person name="Grigoriev I.V."/>
            <person name="Hibbett D.S."/>
            <person name="Martin F."/>
        </authorList>
    </citation>
    <scope>NUCLEOTIDE SEQUENCE [LARGE SCALE GENOMIC DNA]</scope>
    <source>
        <strain evidence="1 2">Koide BX008</strain>
    </source>
</reference>
<dbReference type="STRING" id="946122.A0A0C2X543"/>
<keyword evidence="2" id="KW-1185">Reference proteome</keyword>
<sequence>MKMRMKTKATSRLCAGIFTKYITRGSYEAHEALLQHDCQRTCGSSGFSFTCTAPCTTHTHLRYNGSSPTPFNRYPGSTFVNLQRHKHDPGYKMLVLLGEIGGIEEYISQVQISTG</sequence>
<proteinExistence type="predicted"/>
<name>A0A0C2X543_AMAMK</name>
<protein>
    <submittedName>
        <fullName evidence="1">Uncharacterized protein</fullName>
    </submittedName>
</protein>
<evidence type="ECO:0000313" key="2">
    <source>
        <dbReference type="Proteomes" id="UP000054549"/>
    </source>
</evidence>
<dbReference type="HOGENOM" id="CLU_2108435_0_0_1"/>
<dbReference type="AlphaFoldDB" id="A0A0C2X543"/>
<organism evidence="1 2">
    <name type="scientific">Amanita muscaria (strain Koide BX008)</name>
    <dbReference type="NCBI Taxonomy" id="946122"/>
    <lineage>
        <taxon>Eukaryota</taxon>
        <taxon>Fungi</taxon>
        <taxon>Dikarya</taxon>
        <taxon>Basidiomycota</taxon>
        <taxon>Agaricomycotina</taxon>
        <taxon>Agaricomycetes</taxon>
        <taxon>Agaricomycetidae</taxon>
        <taxon>Agaricales</taxon>
        <taxon>Pluteineae</taxon>
        <taxon>Amanitaceae</taxon>
        <taxon>Amanita</taxon>
    </lineage>
</organism>